<dbReference type="AlphaFoldDB" id="A0A4Z2HTK8"/>
<reference evidence="2 3" key="1">
    <citation type="submission" date="2019-03" db="EMBL/GenBank/DDBJ databases">
        <title>First draft genome of Liparis tanakae, snailfish: a comprehensive survey of snailfish specific genes.</title>
        <authorList>
            <person name="Kim W."/>
            <person name="Song I."/>
            <person name="Jeong J.-H."/>
            <person name="Kim D."/>
            <person name="Kim S."/>
            <person name="Ryu S."/>
            <person name="Song J.Y."/>
            <person name="Lee S.K."/>
        </authorList>
    </citation>
    <scope>NUCLEOTIDE SEQUENCE [LARGE SCALE GENOMIC DNA]</scope>
    <source>
        <tissue evidence="2">Muscle</tissue>
    </source>
</reference>
<dbReference type="EMBL" id="SRLO01000178">
    <property type="protein sequence ID" value="TNN69186.1"/>
    <property type="molecule type" value="Genomic_DNA"/>
</dbReference>
<dbReference type="Proteomes" id="UP000314294">
    <property type="component" value="Unassembled WGS sequence"/>
</dbReference>
<evidence type="ECO:0000313" key="3">
    <source>
        <dbReference type="Proteomes" id="UP000314294"/>
    </source>
</evidence>
<name>A0A4Z2HTK8_9TELE</name>
<comment type="caution">
    <text evidence="2">The sequence shown here is derived from an EMBL/GenBank/DDBJ whole genome shotgun (WGS) entry which is preliminary data.</text>
</comment>
<organism evidence="2 3">
    <name type="scientific">Liparis tanakae</name>
    <name type="common">Tanaka's snailfish</name>
    <dbReference type="NCBI Taxonomy" id="230148"/>
    <lineage>
        <taxon>Eukaryota</taxon>
        <taxon>Metazoa</taxon>
        <taxon>Chordata</taxon>
        <taxon>Craniata</taxon>
        <taxon>Vertebrata</taxon>
        <taxon>Euteleostomi</taxon>
        <taxon>Actinopterygii</taxon>
        <taxon>Neopterygii</taxon>
        <taxon>Teleostei</taxon>
        <taxon>Neoteleostei</taxon>
        <taxon>Acanthomorphata</taxon>
        <taxon>Eupercaria</taxon>
        <taxon>Perciformes</taxon>
        <taxon>Cottioidei</taxon>
        <taxon>Cottales</taxon>
        <taxon>Liparidae</taxon>
        <taxon>Liparis</taxon>
    </lineage>
</organism>
<feature type="compositionally biased region" description="Basic residues" evidence="1">
    <location>
        <begin position="67"/>
        <end position="77"/>
    </location>
</feature>
<keyword evidence="3" id="KW-1185">Reference proteome</keyword>
<evidence type="ECO:0000313" key="2">
    <source>
        <dbReference type="EMBL" id="TNN69186.1"/>
    </source>
</evidence>
<evidence type="ECO:0000256" key="1">
    <source>
        <dbReference type="SAM" id="MobiDB-lite"/>
    </source>
</evidence>
<protein>
    <submittedName>
        <fullName evidence="2">Uncharacterized protein</fullName>
    </submittedName>
</protein>
<sequence>MRRAEDEPESHARSKKKKSGPFGRDASPLAVRPSYSALKARALKTRPVKLIQHPTATHPDPVTTTKSHFKTAAHRSRSLGVIT</sequence>
<feature type="region of interest" description="Disordered" evidence="1">
    <location>
        <begin position="50"/>
        <end position="83"/>
    </location>
</feature>
<feature type="region of interest" description="Disordered" evidence="1">
    <location>
        <begin position="1"/>
        <end position="30"/>
    </location>
</feature>
<accession>A0A4Z2HTK8</accession>
<gene>
    <name evidence="2" type="ORF">EYF80_020503</name>
</gene>
<proteinExistence type="predicted"/>